<sequence length="300" mass="32784">MALAKTVATPGHGTQVSRLSMFRPRCGIASCPPPQATVSRALRPRAVLPPIPADNTLVQLTMESWSLDTWARPDTTLRRVVWSDPAASGLKTPSEKSPTHASRPDLERAAMASLAAPHNLKMCLPSVSSVPVAAASSFDPTSRSASRPRLLLSPNDRGLQTPRSGAASAECVLAPDQRLLLPELVRNVCDTTRTESVAEGKMPKRLASPLLKGKRLHQHLQHSRTRARQIVYDLTTQREPDQRGFHYPDLPPLSTVVYLLSIARSTPSPDPLSRLLDLRAACRVLTLSHEISRVGQRKRP</sequence>
<organism evidence="2 3">
    <name type="scientific">Ustilaginoidea virens</name>
    <name type="common">Rice false smut fungus</name>
    <name type="synonym">Villosiclava virens</name>
    <dbReference type="NCBI Taxonomy" id="1159556"/>
    <lineage>
        <taxon>Eukaryota</taxon>
        <taxon>Fungi</taxon>
        <taxon>Dikarya</taxon>
        <taxon>Ascomycota</taxon>
        <taxon>Pezizomycotina</taxon>
        <taxon>Sordariomycetes</taxon>
        <taxon>Hypocreomycetidae</taxon>
        <taxon>Hypocreales</taxon>
        <taxon>Clavicipitaceae</taxon>
        <taxon>Ustilaginoidea</taxon>
    </lineage>
</organism>
<dbReference type="RefSeq" id="XP_042993662.1">
    <property type="nucleotide sequence ID" value="XM_043137728.1"/>
</dbReference>
<gene>
    <name evidence="2" type="ORF">UV8b_00230</name>
</gene>
<dbReference type="AlphaFoldDB" id="A0A8E5HJB8"/>
<dbReference type="GeneID" id="66061008"/>
<evidence type="ECO:0000313" key="2">
    <source>
        <dbReference type="EMBL" id="QUC15989.1"/>
    </source>
</evidence>
<dbReference type="EMBL" id="CP072753">
    <property type="protein sequence ID" value="QUC15989.1"/>
    <property type="molecule type" value="Genomic_DNA"/>
</dbReference>
<accession>A0A8E5HJB8</accession>
<reference evidence="2" key="1">
    <citation type="submission" date="2020-03" db="EMBL/GenBank/DDBJ databases">
        <title>A mixture of massive structural variations and highly conserved coding sequences in Ustilaginoidea virens genome.</title>
        <authorList>
            <person name="Zhang K."/>
            <person name="Zhao Z."/>
            <person name="Zhang Z."/>
            <person name="Li Y."/>
            <person name="Hsiang T."/>
            <person name="Sun W."/>
        </authorList>
    </citation>
    <scope>NUCLEOTIDE SEQUENCE</scope>
    <source>
        <strain evidence="2">UV-8b</strain>
    </source>
</reference>
<evidence type="ECO:0000313" key="3">
    <source>
        <dbReference type="Proteomes" id="UP000027002"/>
    </source>
</evidence>
<protein>
    <submittedName>
        <fullName evidence="2">Uncharacterized protein</fullName>
    </submittedName>
</protein>
<dbReference type="KEGG" id="uvi:66061008"/>
<feature type="compositionally biased region" description="Low complexity" evidence="1">
    <location>
        <begin position="137"/>
        <end position="154"/>
    </location>
</feature>
<proteinExistence type="predicted"/>
<keyword evidence="3" id="KW-1185">Reference proteome</keyword>
<name>A0A8E5HJB8_USTVR</name>
<evidence type="ECO:0000256" key="1">
    <source>
        <dbReference type="SAM" id="MobiDB-lite"/>
    </source>
</evidence>
<dbReference type="Proteomes" id="UP000027002">
    <property type="component" value="Chromosome 1"/>
</dbReference>
<feature type="region of interest" description="Disordered" evidence="1">
    <location>
        <begin position="137"/>
        <end position="163"/>
    </location>
</feature>